<feature type="non-terminal residue" evidence="20">
    <location>
        <position position="1"/>
    </location>
</feature>
<evidence type="ECO:0000256" key="2">
    <source>
        <dbReference type="ARBA" id="ARBA00002322"/>
    </source>
</evidence>
<keyword evidence="13 18" id="KW-0376">Hydrogen peroxide</keyword>
<evidence type="ECO:0000256" key="5">
    <source>
        <dbReference type="ARBA" id="ARBA00022525"/>
    </source>
</evidence>
<evidence type="ECO:0000256" key="7">
    <source>
        <dbReference type="ARBA" id="ARBA00022617"/>
    </source>
</evidence>
<evidence type="ECO:0000256" key="1">
    <source>
        <dbReference type="ARBA" id="ARBA00000189"/>
    </source>
</evidence>
<dbReference type="AlphaFoldDB" id="A0AAU9RG09"/>
<keyword evidence="12" id="KW-0325">Glycoprotein</keyword>
<evidence type="ECO:0000256" key="13">
    <source>
        <dbReference type="ARBA" id="ARBA00023324"/>
    </source>
</evidence>
<feature type="domain" description="Plant heme peroxidase family profile" evidence="19">
    <location>
        <begin position="54"/>
        <end position="301"/>
    </location>
</feature>
<comment type="subcellular location">
    <subcellularLocation>
        <location evidence="18">Secreted</location>
    </subcellularLocation>
</comment>
<feature type="disulfide bond" evidence="17">
    <location>
        <begin position="87"/>
        <end position="92"/>
    </location>
</feature>
<proteinExistence type="inferred from homology"/>
<keyword evidence="21" id="KW-1185">Reference proteome</keyword>
<feature type="binding site" evidence="16">
    <location>
        <position position="86"/>
    </location>
    <ligand>
        <name>Ca(2+)</name>
        <dbReference type="ChEBI" id="CHEBI:29108"/>
        <label>1</label>
    </ligand>
</feature>
<feature type="binding site" evidence="16">
    <location>
        <position position="237"/>
    </location>
    <ligand>
        <name>Ca(2+)</name>
        <dbReference type="ChEBI" id="CHEBI:29108"/>
        <label>2</label>
    </ligand>
</feature>
<evidence type="ECO:0000256" key="16">
    <source>
        <dbReference type="PIRSR" id="PIRSR600823-3"/>
    </source>
</evidence>
<evidence type="ECO:0000256" key="3">
    <source>
        <dbReference type="ARBA" id="ARBA00006873"/>
    </source>
</evidence>
<feature type="binding site" evidence="16">
    <location>
        <position position="93"/>
    </location>
    <ligand>
        <name>Ca(2+)</name>
        <dbReference type="ChEBI" id="CHEBI:29108"/>
        <label>1</label>
    </ligand>
</feature>
<feature type="active site" description="Proton acceptor" evidence="14">
    <location>
        <position position="85"/>
    </location>
</feature>
<evidence type="ECO:0000256" key="11">
    <source>
        <dbReference type="ARBA" id="ARBA00023157"/>
    </source>
</evidence>
<keyword evidence="10 16" id="KW-0408">Iron</keyword>
<dbReference type="FunFam" id="1.10.420.10:FF:000008">
    <property type="entry name" value="Peroxidase"/>
    <property type="match status" value="1"/>
</dbReference>
<dbReference type="InterPro" id="IPR010255">
    <property type="entry name" value="Haem_peroxidase_sf"/>
</dbReference>
<evidence type="ECO:0000256" key="17">
    <source>
        <dbReference type="PIRSR" id="PIRSR600823-5"/>
    </source>
</evidence>
<keyword evidence="16 18" id="KW-0106">Calcium</keyword>
<feature type="binding site" evidence="16">
    <location>
        <position position="89"/>
    </location>
    <ligand>
        <name>Ca(2+)</name>
        <dbReference type="ChEBI" id="CHEBI:29108"/>
        <label>1</label>
    </ligand>
</feature>
<dbReference type="InterPro" id="IPR000823">
    <property type="entry name" value="Peroxidase_pln"/>
</dbReference>
<evidence type="ECO:0000256" key="14">
    <source>
        <dbReference type="PIRSR" id="PIRSR600823-1"/>
    </source>
</evidence>
<feature type="binding site" evidence="16">
    <location>
        <position position="95"/>
    </location>
    <ligand>
        <name>Ca(2+)</name>
        <dbReference type="ChEBI" id="CHEBI:29108"/>
        <label>1</label>
    </ligand>
</feature>
<dbReference type="PROSITE" id="PS50873">
    <property type="entry name" value="PEROXIDASE_4"/>
    <property type="match status" value="1"/>
</dbReference>
<keyword evidence="6 18" id="KW-0575">Peroxidase</keyword>
<comment type="similarity">
    <text evidence="18">Belongs to the peroxidase family. Classical plant (class III) peroxidase subfamily.</text>
</comment>
<feature type="binding site" evidence="15">
    <location>
        <position position="148"/>
    </location>
    <ligand>
        <name>substrate</name>
    </ligand>
</feature>
<protein>
    <recommendedName>
        <fullName evidence="4 18">Peroxidase</fullName>
        <ecNumber evidence="4 18">1.11.1.7</ecNumber>
    </recommendedName>
</protein>
<dbReference type="GO" id="GO:0046872">
    <property type="term" value="F:metal ion binding"/>
    <property type="evidence" value="ECO:0007669"/>
    <property type="project" value="UniProtKB-UniRule"/>
</dbReference>
<dbReference type="GO" id="GO:0140825">
    <property type="term" value="F:lactoperoxidase activity"/>
    <property type="evidence" value="ECO:0007669"/>
    <property type="project" value="UniProtKB-EC"/>
</dbReference>
<evidence type="ECO:0000256" key="10">
    <source>
        <dbReference type="ARBA" id="ARBA00023004"/>
    </source>
</evidence>
<evidence type="ECO:0000256" key="18">
    <source>
        <dbReference type="RuleBase" id="RU362060"/>
    </source>
</evidence>
<feature type="binding site" evidence="16">
    <location>
        <position position="91"/>
    </location>
    <ligand>
        <name>Ca(2+)</name>
        <dbReference type="ChEBI" id="CHEBI:29108"/>
        <label>1</label>
    </ligand>
</feature>
<keyword evidence="8 16" id="KW-0479">Metal-binding</keyword>
<dbReference type="Gene3D" id="1.10.520.10">
    <property type="match status" value="1"/>
</dbReference>
<comment type="cofactor">
    <cofactor evidence="16 18">
        <name>heme b</name>
        <dbReference type="ChEBI" id="CHEBI:60344"/>
    </cofactor>
    <text evidence="16 18">Binds 1 heme b (iron(II)-protoporphyrin IX) group per subunit.</text>
</comment>
<evidence type="ECO:0000256" key="8">
    <source>
        <dbReference type="ARBA" id="ARBA00022723"/>
    </source>
</evidence>
<feature type="binding site" evidence="16">
    <location>
        <position position="229"/>
    </location>
    <ligand>
        <name>Ca(2+)</name>
        <dbReference type="ChEBI" id="CHEBI:29108"/>
        <label>2</label>
    </ligand>
</feature>
<name>A0AAU9RG09_THLAR</name>
<comment type="similarity">
    <text evidence="3">Belongs to the peroxidase family. Ascorbate peroxidase subfamily.</text>
</comment>
<reference evidence="20 21" key="1">
    <citation type="submission" date="2022-03" db="EMBL/GenBank/DDBJ databases">
        <authorList>
            <person name="Nunn A."/>
            <person name="Chopra R."/>
            <person name="Nunn A."/>
            <person name="Contreras Garrido A."/>
        </authorList>
    </citation>
    <scope>NUCLEOTIDE SEQUENCE [LARGE SCALE GENOMIC DNA]</scope>
</reference>
<dbReference type="Pfam" id="PF00141">
    <property type="entry name" value="peroxidase"/>
    <property type="match status" value="2"/>
</dbReference>
<dbReference type="EMBL" id="CAJVSB020000006">
    <property type="protein sequence ID" value="CAH2040411.1"/>
    <property type="molecule type" value="Genomic_DNA"/>
</dbReference>
<accession>A0AAU9RG09</accession>
<evidence type="ECO:0000256" key="12">
    <source>
        <dbReference type="ARBA" id="ARBA00023180"/>
    </source>
</evidence>
<evidence type="ECO:0000259" key="19">
    <source>
        <dbReference type="PROSITE" id="PS50873"/>
    </source>
</evidence>
<comment type="catalytic activity">
    <reaction evidence="1 18">
        <text>2 a phenolic donor + H2O2 = 2 a phenolic radical donor + 2 H2O</text>
        <dbReference type="Rhea" id="RHEA:56136"/>
        <dbReference type="ChEBI" id="CHEBI:15377"/>
        <dbReference type="ChEBI" id="CHEBI:16240"/>
        <dbReference type="ChEBI" id="CHEBI:139520"/>
        <dbReference type="ChEBI" id="CHEBI:139521"/>
        <dbReference type="EC" id="1.11.1.7"/>
    </reaction>
</comment>
<dbReference type="CDD" id="cd00693">
    <property type="entry name" value="secretory_peroxidase"/>
    <property type="match status" value="1"/>
</dbReference>
<sequence length="301" mass="32572">NFSISKVLSSTINSSFSTAQNALLAKTMARSKLLLTFFQVTLVLSVLGLANAYSLKLDYYKKSCPSAKHIAKAITKNYISGHQFHDCFVRGCDGSVLLNSTQHNIAERDASPNLSLRGFQIGGPYWPVPLGRRDGRVSIASEAFTNLPSPSFNITQLKASFASKGLSDKDLVVLSGGHTIGIAHCPAFSDRLYNFSGQGGTDPTMDQNYIVALKKKCQPGDSTTLVEMDPGSYKTFDAHYYTLVSKRRGLFQSDAALLTDSATNAYVHLQATTDESMVKMGQIGVLTGSSGEIRKQCSTIN</sequence>
<dbReference type="PRINTS" id="PR00458">
    <property type="entry name" value="PEROXIDASE"/>
</dbReference>
<feature type="binding site" evidence="16">
    <location>
        <position position="179"/>
    </location>
    <ligand>
        <name>Ca(2+)</name>
        <dbReference type="ChEBI" id="CHEBI:29108"/>
        <label>2</label>
    </ligand>
</feature>
<dbReference type="Gene3D" id="1.10.420.10">
    <property type="entry name" value="Peroxidase, domain 2"/>
    <property type="match status" value="1"/>
</dbReference>
<dbReference type="PANTHER" id="PTHR31235">
    <property type="entry name" value="PEROXIDASE 25-RELATED"/>
    <property type="match status" value="1"/>
</dbReference>
<organism evidence="20 21">
    <name type="scientific">Thlaspi arvense</name>
    <name type="common">Field penny-cress</name>
    <dbReference type="NCBI Taxonomy" id="13288"/>
    <lineage>
        <taxon>Eukaryota</taxon>
        <taxon>Viridiplantae</taxon>
        <taxon>Streptophyta</taxon>
        <taxon>Embryophyta</taxon>
        <taxon>Tracheophyta</taxon>
        <taxon>Spermatophyta</taxon>
        <taxon>Magnoliopsida</taxon>
        <taxon>eudicotyledons</taxon>
        <taxon>Gunneridae</taxon>
        <taxon>Pentapetalae</taxon>
        <taxon>rosids</taxon>
        <taxon>malvids</taxon>
        <taxon>Brassicales</taxon>
        <taxon>Brassicaceae</taxon>
        <taxon>Thlaspideae</taxon>
        <taxon>Thlaspi</taxon>
    </lineage>
</organism>
<keyword evidence="11 17" id="KW-1015">Disulfide bond</keyword>
<keyword evidence="7 18" id="KW-0349">Heme</keyword>
<keyword evidence="5 18" id="KW-0964">Secreted</keyword>
<dbReference type="EC" id="1.11.1.7" evidence="4 18"/>
<dbReference type="InterPro" id="IPR002016">
    <property type="entry name" value="Haem_peroxidase"/>
</dbReference>
<feature type="binding site" description="axial binding residue" evidence="16">
    <location>
        <position position="178"/>
    </location>
    <ligand>
        <name>heme b</name>
        <dbReference type="ChEBI" id="CHEBI:60344"/>
    </ligand>
    <ligandPart>
        <name>Fe</name>
        <dbReference type="ChEBI" id="CHEBI:18248"/>
    </ligandPart>
</feature>
<evidence type="ECO:0000256" key="15">
    <source>
        <dbReference type="PIRSR" id="PIRSR600823-2"/>
    </source>
</evidence>
<keyword evidence="9 18" id="KW-0560">Oxidoreductase</keyword>
<gene>
    <name evidence="20" type="ORF">TAV2_LOCUS4120</name>
</gene>
<evidence type="ECO:0000313" key="21">
    <source>
        <dbReference type="Proteomes" id="UP000836841"/>
    </source>
</evidence>
<dbReference type="PROSITE" id="PS00435">
    <property type="entry name" value="PEROXIDASE_1"/>
    <property type="match status" value="1"/>
</dbReference>
<evidence type="ECO:0000313" key="20">
    <source>
        <dbReference type="EMBL" id="CAH2040411.1"/>
    </source>
</evidence>
<evidence type="ECO:0000256" key="4">
    <source>
        <dbReference type="ARBA" id="ARBA00012313"/>
    </source>
</evidence>
<dbReference type="GO" id="GO:0020037">
    <property type="term" value="F:heme binding"/>
    <property type="evidence" value="ECO:0007669"/>
    <property type="project" value="UniProtKB-UniRule"/>
</dbReference>
<dbReference type="PRINTS" id="PR00461">
    <property type="entry name" value="PLPEROXIDASE"/>
</dbReference>
<dbReference type="InterPro" id="IPR019793">
    <property type="entry name" value="Peroxidases_heam-ligand_BS"/>
</dbReference>
<comment type="function">
    <text evidence="2">Removal of H(2)O(2), oxidation of toxic reductants, biosynthesis and degradation of lignin, suberization, auxin catabolism, response to environmental stresses such as wounding, pathogen attack and oxidative stress. These functions might be dependent on each isozyme/isoform in each plant tissue.</text>
</comment>
<feature type="disulfide bond" evidence="17">
    <location>
        <begin position="185"/>
        <end position="217"/>
    </location>
</feature>
<comment type="cofactor">
    <cofactor evidence="16 18">
        <name>Ca(2+)</name>
        <dbReference type="ChEBI" id="CHEBI:29108"/>
    </cofactor>
    <text evidence="16 18">Binds 2 calcium ions per subunit.</text>
</comment>
<dbReference type="InterPro" id="IPR033905">
    <property type="entry name" value="Secretory_peroxidase"/>
</dbReference>
<dbReference type="GO" id="GO:0005576">
    <property type="term" value="C:extracellular region"/>
    <property type="evidence" value="ECO:0007669"/>
    <property type="project" value="UniProtKB-SubCell"/>
</dbReference>
<comment type="caution">
    <text evidence="20">The sequence shown here is derived from an EMBL/GenBank/DDBJ whole genome shotgun (WGS) entry which is preliminary data.</text>
</comment>
<dbReference type="GO" id="GO:0042744">
    <property type="term" value="P:hydrogen peroxide catabolic process"/>
    <property type="evidence" value="ECO:0007669"/>
    <property type="project" value="UniProtKB-KW"/>
</dbReference>
<feature type="binding site" evidence="16">
    <location>
        <position position="107"/>
    </location>
    <ligand>
        <name>Ca(2+)</name>
        <dbReference type="ChEBI" id="CHEBI:29108"/>
        <label>1</label>
    </ligand>
</feature>
<dbReference type="GO" id="GO:0006979">
    <property type="term" value="P:response to oxidative stress"/>
    <property type="evidence" value="ECO:0007669"/>
    <property type="project" value="UniProtKB-UniRule"/>
</dbReference>
<evidence type="ECO:0000256" key="6">
    <source>
        <dbReference type="ARBA" id="ARBA00022559"/>
    </source>
</evidence>
<evidence type="ECO:0000256" key="9">
    <source>
        <dbReference type="ARBA" id="ARBA00023002"/>
    </source>
</evidence>
<dbReference type="Proteomes" id="UP000836841">
    <property type="component" value="Unassembled WGS sequence"/>
</dbReference>
<dbReference type="SUPFAM" id="SSF48113">
    <property type="entry name" value="Heme-dependent peroxidases"/>
    <property type="match status" value="1"/>
</dbReference>